<protein>
    <submittedName>
        <fullName evidence="3">Uncharacterized protein</fullName>
    </submittedName>
</protein>
<keyword evidence="2" id="KW-0472">Membrane</keyword>
<proteinExistence type="predicted"/>
<dbReference type="AlphaFoldDB" id="A0A378UXI2"/>
<organism evidence="3 4">
    <name type="scientific">Mycolicibacterium fortuitum</name>
    <name type="common">Mycobacterium fortuitum</name>
    <dbReference type="NCBI Taxonomy" id="1766"/>
    <lineage>
        <taxon>Bacteria</taxon>
        <taxon>Bacillati</taxon>
        <taxon>Actinomycetota</taxon>
        <taxon>Actinomycetes</taxon>
        <taxon>Mycobacteriales</taxon>
        <taxon>Mycobacteriaceae</taxon>
        <taxon>Mycolicibacterium</taxon>
    </lineage>
</organism>
<keyword evidence="2" id="KW-1133">Transmembrane helix</keyword>
<keyword evidence="2" id="KW-0812">Transmembrane</keyword>
<evidence type="ECO:0000313" key="3">
    <source>
        <dbReference type="EMBL" id="SUA02758.1"/>
    </source>
</evidence>
<sequence length="77" mass="8264">MESGERAGSNAYPGGVIRRMTVLGATIYLGFFALAAFWLFLTAETDQDQLPERSNSESTASDSEVSSPWALSQSASK</sequence>
<feature type="region of interest" description="Disordered" evidence="1">
    <location>
        <begin position="48"/>
        <end position="77"/>
    </location>
</feature>
<evidence type="ECO:0000256" key="2">
    <source>
        <dbReference type="SAM" id="Phobius"/>
    </source>
</evidence>
<evidence type="ECO:0000313" key="4">
    <source>
        <dbReference type="Proteomes" id="UP000255389"/>
    </source>
</evidence>
<dbReference type="Proteomes" id="UP000255389">
    <property type="component" value="Unassembled WGS sequence"/>
</dbReference>
<name>A0A378UXI2_MYCFO</name>
<feature type="transmembrane region" description="Helical" evidence="2">
    <location>
        <begin position="21"/>
        <end position="41"/>
    </location>
</feature>
<dbReference type="EMBL" id="UGQY01000004">
    <property type="protein sequence ID" value="SUA02758.1"/>
    <property type="molecule type" value="Genomic_DNA"/>
</dbReference>
<accession>A0A378UXI2</accession>
<reference evidence="3 4" key="1">
    <citation type="submission" date="2018-06" db="EMBL/GenBank/DDBJ databases">
        <authorList>
            <consortium name="Pathogen Informatics"/>
            <person name="Doyle S."/>
        </authorList>
    </citation>
    <scope>NUCLEOTIDE SEQUENCE [LARGE SCALE GENOMIC DNA]</scope>
    <source>
        <strain evidence="3 4">NCTC1542</strain>
    </source>
</reference>
<gene>
    <name evidence="3" type="ORF">NCTC1542_04230</name>
</gene>
<evidence type="ECO:0000256" key="1">
    <source>
        <dbReference type="SAM" id="MobiDB-lite"/>
    </source>
</evidence>
<feature type="compositionally biased region" description="Low complexity" evidence="1">
    <location>
        <begin position="56"/>
        <end position="67"/>
    </location>
</feature>